<evidence type="ECO:0000313" key="2">
    <source>
        <dbReference type="Proteomes" id="UP000190890"/>
    </source>
</evidence>
<dbReference type="PRINTS" id="PR00413">
    <property type="entry name" value="HADHALOGNASE"/>
</dbReference>
<dbReference type="RefSeq" id="WP_077848193.1">
    <property type="nucleotide sequence ID" value="NZ_LZZM01000182.1"/>
</dbReference>
<dbReference type="Pfam" id="PF13419">
    <property type="entry name" value="HAD_2"/>
    <property type="match status" value="1"/>
</dbReference>
<dbReference type="NCBIfam" id="TIGR01549">
    <property type="entry name" value="HAD-SF-IA-v1"/>
    <property type="match status" value="1"/>
</dbReference>
<dbReference type="GO" id="GO:0016787">
    <property type="term" value="F:hydrolase activity"/>
    <property type="evidence" value="ECO:0007669"/>
    <property type="project" value="UniProtKB-KW"/>
</dbReference>
<dbReference type="OrthoDB" id="9797743at2"/>
<keyword evidence="1" id="KW-0378">Hydrolase</keyword>
<dbReference type="Gene3D" id="3.40.50.1000">
    <property type="entry name" value="HAD superfamily/HAD-like"/>
    <property type="match status" value="1"/>
</dbReference>
<evidence type="ECO:0000313" key="1">
    <source>
        <dbReference type="EMBL" id="OOM75658.1"/>
    </source>
</evidence>
<reference evidence="1 2" key="1">
    <citation type="submission" date="2016-05" db="EMBL/GenBank/DDBJ databases">
        <title>Microbial solvent formation.</title>
        <authorList>
            <person name="Poehlein A."/>
            <person name="Montoya Solano J.D."/>
            <person name="Flitsch S."/>
            <person name="Krabben P."/>
            <person name="Duerre P."/>
            <person name="Daniel R."/>
        </authorList>
    </citation>
    <scope>NUCLEOTIDE SEQUENCE [LARGE SCALE GENOMIC DNA]</scope>
    <source>
        <strain evidence="1 2">DSM 2619</strain>
    </source>
</reference>
<keyword evidence="2" id="KW-1185">Reference proteome</keyword>
<dbReference type="PANTHER" id="PTHR18901">
    <property type="entry name" value="2-DEOXYGLUCOSE-6-PHOSPHATE PHOSPHATASE 2"/>
    <property type="match status" value="1"/>
</dbReference>
<dbReference type="InterPro" id="IPR006439">
    <property type="entry name" value="HAD-SF_hydro_IA"/>
</dbReference>
<accession>A0A1S8TD48</accession>
<dbReference type="NCBIfam" id="TIGR01509">
    <property type="entry name" value="HAD-SF-IA-v3"/>
    <property type="match status" value="1"/>
</dbReference>
<protein>
    <submittedName>
        <fullName evidence="1">Phosphorylated carbohydrates phosphatase</fullName>
        <ecNumber evidence="1">3.1.3.-</ecNumber>
    </submittedName>
</protein>
<name>A0A1S8TD48_9CLOT</name>
<dbReference type="SUPFAM" id="SSF56784">
    <property type="entry name" value="HAD-like"/>
    <property type="match status" value="1"/>
</dbReference>
<dbReference type="STRING" id="29367.CLPUN_31230"/>
<dbReference type="Gene3D" id="1.10.150.240">
    <property type="entry name" value="Putative phosphatase, domain 2"/>
    <property type="match status" value="1"/>
</dbReference>
<dbReference type="PANTHER" id="PTHR18901:SF38">
    <property type="entry name" value="PSEUDOURIDINE-5'-PHOSPHATASE"/>
    <property type="match status" value="1"/>
</dbReference>
<organism evidence="1 2">
    <name type="scientific">Clostridium puniceum</name>
    <dbReference type="NCBI Taxonomy" id="29367"/>
    <lineage>
        <taxon>Bacteria</taxon>
        <taxon>Bacillati</taxon>
        <taxon>Bacillota</taxon>
        <taxon>Clostridia</taxon>
        <taxon>Eubacteriales</taxon>
        <taxon>Clostridiaceae</taxon>
        <taxon>Clostridium</taxon>
    </lineage>
</organism>
<dbReference type="SFLD" id="SFLDG01129">
    <property type="entry name" value="C1.5:_HAD__Beta-PGM__Phosphata"/>
    <property type="match status" value="1"/>
</dbReference>
<proteinExistence type="predicted"/>
<dbReference type="InterPro" id="IPR023198">
    <property type="entry name" value="PGP-like_dom2"/>
</dbReference>
<dbReference type="SFLD" id="SFLDS00003">
    <property type="entry name" value="Haloacid_Dehalogenase"/>
    <property type="match status" value="1"/>
</dbReference>
<sequence>MNTVEAVLFDMDGVIFDTERVYLEIWTSVFEKYGYEITKKAYISVMGTGRKNVIKTFLELYGEELPITPMYKEKDEKLLHTIEMGQVPMKPGVKEVLIFLKERGYRVGLATSAKRERAIKQLQMFNIEDLFDTIVCGDEIEKGKPDPEIFLKAAGKLSIKAENCIVVEDSLAGIKAAYNAGMISFHVEDLKKADEEILKICNKSFKNMIEIKEYLINMKR</sequence>
<dbReference type="EC" id="3.1.3.-" evidence="1"/>
<dbReference type="InterPro" id="IPR036412">
    <property type="entry name" value="HAD-like_sf"/>
</dbReference>
<comment type="caution">
    <text evidence="1">The sequence shown here is derived from an EMBL/GenBank/DDBJ whole genome shotgun (WGS) entry which is preliminary data.</text>
</comment>
<dbReference type="InterPro" id="IPR023214">
    <property type="entry name" value="HAD_sf"/>
</dbReference>
<dbReference type="InterPro" id="IPR041492">
    <property type="entry name" value="HAD_2"/>
</dbReference>
<gene>
    <name evidence="1" type="ORF">CLPUN_31230</name>
</gene>
<dbReference type="SFLD" id="SFLDG01135">
    <property type="entry name" value="C1.5.6:_HAD__Beta-PGM__Phospha"/>
    <property type="match status" value="1"/>
</dbReference>
<dbReference type="EMBL" id="LZZM01000182">
    <property type="protein sequence ID" value="OOM75658.1"/>
    <property type="molecule type" value="Genomic_DNA"/>
</dbReference>
<dbReference type="Proteomes" id="UP000190890">
    <property type="component" value="Unassembled WGS sequence"/>
</dbReference>
<dbReference type="AlphaFoldDB" id="A0A1S8TD48"/>